<sequence>MSTGHFGPELQPFRNRDAAAVFDDDRAVHQRDPAFANEELMEVEVEVEEVEDADTSSSESDTAEPRRPAVVFTLDRDPLHCRPRWSSYEKLHKDIAVLMELSIHDITLLHSVQAIPVDLHSARIQPFIAQKPDDLTEGSTFQMVLVDVEFHNAQPSLEAETVRRVKLLPMTVSRKAIIALLGLEAHCRYVRNACLVWHNMRQVKTQTRALLNFNHGDYLKVVVPPGRGTLKKFYTREVAQCFRRGYRPSNIPAVLEAHPDGINVVDMPVVDTFNYVPRAIDLDYDRDAMALFQLPGWSVPPFDEWPPFLSGRCDPPEIYCRLTEEDCREPPSLTVSDEMPAEEGRPELRFGETTNFLQILFPVWTQLAAVEQAEEGRVLYVRTWYTDHHRFPQCDEDRPVRLRENPWSWQDTIAEAWDDRIDPDAQVDMYLVKPPPHGTVPHVVIVQHALPELRSLYIMALDPDQEPGQKRELVTAGPRNLRKRFFLTHLHILQEHMVESLIDCMVWHGDHLLDHEEVFPARHGDSFLVIQNHLRDIVNRAAASSSASSSTGGLNLLQTKAKRVVSLEEAIPAHQNDEVRVLRVVWAASNSPHPSFIELNQPVTEAATHEELAKWGLSCHAVLCEERDTVVCLHADHGEGTQHHYVFVNMDMQDFDTIFLHTAQKKMSINEILRHLYALGYWRAVVLSEHNLGQGVHKITFQNQQVVMMKTKSIARPTPNWPRHRKGSRGLEPFYTGGNEAASQQLIRTELRASDIQELFASHDQVLNKDFGNLSPPDVALQALAGCDPSIDNADLDRLIIYTDGSSLGSLPHVPPLLAEEEGRGDTWAFLVLGERYDPPGLKFLGWSAQAVHYDATSKMHLGAHRLGADMAEREGLTWAALWRLSQNWRIDTCFRSDSRTALGQAEGTKGSLSMDESFTILRATFQAIEAALAPNEVLYAHVPGHAGEAWNELCDWLAKQERIKSFYCTRPALDVPKWRREIGHAWMLFNKDLDVPSFCGEGFHAPAPSLPCPALSRAIASEPVCHVPVHFALSACTANVGSLSSGNEGYAGRVHYIRQQMKALKFNFLGLQESRTPEFCSYVDKIYRMASGCDQHHHGVELWINLEQPYAYVKGRPCFLETGDITVVYKDSRILMAQIETRFWRCWIIVAYAPQSGISFKERQQWWSHLEEIAHHRQPHDEMIVLIDANASPGGYDGSAVFTCDLPTSSATPLLRDFVQTQNLFLPCTTEVHDGARNTWTDPSGLHSYCIDYVLLSEGFRDACTLSRTVQEFDISPGVWDHEATAVDLRWRKNMPQPSAKQTQQISFDISQLSPDKVEQALDLYQPNSWETDIETQINEFNYTILDGLHKICPRPQPAAKKQYVNDEAWALRKDKLMVNGQLKDLKCRRRDERLVSIFQLWRRHKAENSEVVGSITERFQPYMIFLDIKNLRLVAQYHADCKRLRKVLRRAKQDLIQQQIEVLPEGAPASKILNVLKPILGPSNLKKLKQSTLPHVRKENGEICTLPNEIIETWLGFFGTMEGGCRVDLAQQRELWIHNLEELRQLEFDIQVGARLGLSEDLLGDLHQHLAEPPAVAQACLPFHMQNTLKALHVDTHFHVKGQMDHCRTRLGSRPGDCFADVIFSYLWGRLLKQLQVQMHEMGFEAEIPHHAGPQLPESVPEAIPDHDLELAEKIYLRLTECTADDLVEQEVRQVIGTHPTSWHSCRATLAYLLEELSDQDIEVLDIGDIDIKHLLKYLTTTQAWPFLEDCPQRGGQRDLRGRLEALENQCLEASIAGGMEHPAEPADTDKAPTMLVEDMDLFTSNWSQAAAECYFVRSNLNFMLQAVRWTLSDCFGMLRDEVLRHLKKCFDSVELFRDCRGVNSFCLSMAMEDLWMNPTLLAAAAEALTLNGGSSYEVSSDLADAELWQVLQQARPGWSTPKQIGRSESDLQAAMCSLHVLPIGAWSACALSSDLNGRLRAAGQKIFTATTVMESEP</sequence>
<dbReference type="Proteomes" id="UP001152797">
    <property type="component" value="Unassembled WGS sequence"/>
</dbReference>
<proteinExistence type="predicted"/>
<protein>
    <submittedName>
        <fullName evidence="5">Endonuclease/exonuclease/phosphatase domain-containing protein</fullName>
    </submittedName>
</protein>
<accession>A0A9P1C6K1</accession>
<dbReference type="EMBL" id="CAMXCT020001080">
    <property type="protein sequence ID" value="CAL1139792.1"/>
    <property type="molecule type" value="Genomic_DNA"/>
</dbReference>
<keyword evidence="6" id="KW-1185">Reference proteome</keyword>
<gene>
    <name evidence="4" type="ORF">C1SCF055_LOCUS13772</name>
</gene>
<dbReference type="EMBL" id="CAMXCT010001080">
    <property type="protein sequence ID" value="CAI3986417.1"/>
    <property type="molecule type" value="Genomic_DNA"/>
</dbReference>
<feature type="coiled-coil region" evidence="1">
    <location>
        <begin position="1436"/>
        <end position="1463"/>
    </location>
</feature>
<dbReference type="PROSITE" id="PS50879">
    <property type="entry name" value="RNASE_H_1"/>
    <property type="match status" value="1"/>
</dbReference>
<feature type="domain" description="RNase H type-1" evidence="3">
    <location>
        <begin position="795"/>
        <end position="964"/>
    </location>
</feature>
<evidence type="ECO:0000313" key="5">
    <source>
        <dbReference type="EMBL" id="CAL4773729.1"/>
    </source>
</evidence>
<dbReference type="EMBL" id="CAMXCT030001080">
    <property type="protein sequence ID" value="CAL4773729.1"/>
    <property type="molecule type" value="Genomic_DNA"/>
</dbReference>
<evidence type="ECO:0000256" key="2">
    <source>
        <dbReference type="SAM" id="MobiDB-lite"/>
    </source>
</evidence>
<dbReference type="SUPFAM" id="SSF53098">
    <property type="entry name" value="Ribonuclease H-like"/>
    <property type="match status" value="1"/>
</dbReference>
<keyword evidence="5" id="KW-0378">Hydrolase</keyword>
<dbReference type="InterPro" id="IPR012337">
    <property type="entry name" value="RNaseH-like_sf"/>
</dbReference>
<dbReference type="InterPro" id="IPR036397">
    <property type="entry name" value="RNaseH_sf"/>
</dbReference>
<dbReference type="Gene3D" id="3.60.10.10">
    <property type="entry name" value="Endonuclease/exonuclease/phosphatase"/>
    <property type="match status" value="1"/>
</dbReference>
<name>A0A9P1C6K1_9DINO</name>
<comment type="caution">
    <text evidence="4">The sequence shown here is derived from an EMBL/GenBank/DDBJ whole genome shotgun (WGS) entry which is preliminary data.</text>
</comment>
<dbReference type="SUPFAM" id="SSF56219">
    <property type="entry name" value="DNase I-like"/>
    <property type="match status" value="1"/>
</dbReference>
<reference evidence="4" key="1">
    <citation type="submission" date="2022-10" db="EMBL/GenBank/DDBJ databases">
        <authorList>
            <person name="Chen Y."/>
            <person name="Dougan E. K."/>
            <person name="Chan C."/>
            <person name="Rhodes N."/>
            <person name="Thang M."/>
        </authorList>
    </citation>
    <scope>NUCLEOTIDE SEQUENCE</scope>
</reference>
<evidence type="ECO:0000313" key="4">
    <source>
        <dbReference type="EMBL" id="CAI3986417.1"/>
    </source>
</evidence>
<dbReference type="GO" id="GO:0003676">
    <property type="term" value="F:nucleic acid binding"/>
    <property type="evidence" value="ECO:0007669"/>
    <property type="project" value="InterPro"/>
</dbReference>
<evidence type="ECO:0000256" key="1">
    <source>
        <dbReference type="SAM" id="Coils"/>
    </source>
</evidence>
<dbReference type="GO" id="GO:0004523">
    <property type="term" value="F:RNA-DNA hybrid ribonuclease activity"/>
    <property type="evidence" value="ECO:0007669"/>
    <property type="project" value="InterPro"/>
</dbReference>
<keyword evidence="5" id="KW-0255">Endonuclease</keyword>
<evidence type="ECO:0000259" key="3">
    <source>
        <dbReference type="PROSITE" id="PS50879"/>
    </source>
</evidence>
<dbReference type="Gene3D" id="3.30.420.10">
    <property type="entry name" value="Ribonuclease H-like superfamily/Ribonuclease H"/>
    <property type="match status" value="1"/>
</dbReference>
<organism evidence="4">
    <name type="scientific">Cladocopium goreaui</name>
    <dbReference type="NCBI Taxonomy" id="2562237"/>
    <lineage>
        <taxon>Eukaryota</taxon>
        <taxon>Sar</taxon>
        <taxon>Alveolata</taxon>
        <taxon>Dinophyceae</taxon>
        <taxon>Suessiales</taxon>
        <taxon>Symbiodiniaceae</taxon>
        <taxon>Cladocopium</taxon>
    </lineage>
</organism>
<evidence type="ECO:0000313" key="6">
    <source>
        <dbReference type="Proteomes" id="UP001152797"/>
    </source>
</evidence>
<reference evidence="5 6" key="2">
    <citation type="submission" date="2024-05" db="EMBL/GenBank/DDBJ databases">
        <authorList>
            <person name="Chen Y."/>
            <person name="Shah S."/>
            <person name="Dougan E. K."/>
            <person name="Thang M."/>
            <person name="Chan C."/>
        </authorList>
    </citation>
    <scope>NUCLEOTIDE SEQUENCE [LARGE SCALE GENOMIC DNA]</scope>
</reference>
<keyword evidence="5" id="KW-0540">Nuclease</keyword>
<feature type="region of interest" description="Disordered" evidence="2">
    <location>
        <begin position="46"/>
        <end position="67"/>
    </location>
</feature>
<dbReference type="InterPro" id="IPR002156">
    <property type="entry name" value="RNaseH_domain"/>
</dbReference>
<dbReference type="InterPro" id="IPR036691">
    <property type="entry name" value="Endo/exonu/phosph_ase_sf"/>
</dbReference>
<dbReference type="OrthoDB" id="491633at2759"/>
<keyword evidence="1" id="KW-0175">Coiled coil</keyword>